<comment type="caution">
    <text evidence="1">The sequence shown here is derived from an EMBL/GenBank/DDBJ whole genome shotgun (WGS) entry which is preliminary data.</text>
</comment>
<keyword evidence="1" id="KW-0808">Transferase</keyword>
<evidence type="ECO:0000313" key="2">
    <source>
        <dbReference type="Proteomes" id="UP000001343"/>
    </source>
</evidence>
<dbReference type="AlphaFoldDB" id="A0AA87SWU4"/>
<dbReference type="Proteomes" id="UP000001343">
    <property type="component" value="Unassembled WGS sequence"/>
</dbReference>
<sequence length="582" mass="70161">MKRNLITTALEETWPGFDIPVLFLGEWCKIYNRRKVWERFDSETLPYHWDDRKKLQKDYFKLKTLYEDILLPGVSQNLNRIHNTNRSLEFWRILIGPWLGCFIHIVYDRFESVRILKESADFVLPIKSLDSEIDTVPNGMVEFYNFFANDYWNQWLFDSILDFFFQRSNKEYFSMQANQVMHSRIFEKYNSFKDKCKTYLSELYVRKNEAFIIADYFPLKYSILWQLRLKQFPRKRKMKPLETFKFDRGIRSNWDIPLLSDDSFSSFIKSILPFQIPKVYVEGFENLKKITNTKDWPTNPRFIFTSNNHVADDIFKFWAAAKKEQGVPLIISQHGGYYGIGKISFLEDHEKKISNRYLSWGWKDEKYSNVYPNFSSKLIKKKDICYNFKGYGLLVEHCMPRYSYWIQNTPVAGQILKYFDDQYSFIKHLTPTVRSKFLIKLYPDDYNWNQKERWESLYPTFMYDSGQKSFENVMKKSRICVTTYNATTYLESLGLNMPTLIFWNPTYWELRKSALPYFQMLKDAGILFESPITAATYLNEIWDNIDDWWQEKERQRIRGIFMEKYCRKVINPFRVLSLNLNL</sequence>
<dbReference type="RefSeq" id="WP_004282551.1">
    <property type="nucleotide sequence ID" value="NZ_AKWM02000039.1"/>
</dbReference>
<accession>A0AA87SWU4</accession>
<evidence type="ECO:0000313" key="1">
    <source>
        <dbReference type="EMBL" id="EKS00245.1"/>
    </source>
</evidence>
<reference evidence="1 2" key="1">
    <citation type="journal article" date="2014" name="Int. J. Syst. Evol. Microbiol.">
        <title>Leptospira mayottensis sp. nov., a pathogenic species of the genus Leptospira isolated from humans.</title>
        <authorList>
            <person name="Bourhy P."/>
            <person name="Collet L."/>
            <person name="Brisse S."/>
            <person name="Picardeau M."/>
        </authorList>
    </citation>
    <scope>NUCLEOTIDE SEQUENCE [LARGE SCALE GENOMIC DNA]</scope>
    <source>
        <strain evidence="1 2">200901122</strain>
    </source>
</reference>
<proteinExistence type="predicted"/>
<dbReference type="EMBL" id="AKWM02000039">
    <property type="protein sequence ID" value="EKS00245.1"/>
    <property type="molecule type" value="Genomic_DNA"/>
</dbReference>
<name>A0AA87SWU4_9LEPT</name>
<dbReference type="GO" id="GO:0016740">
    <property type="term" value="F:transferase activity"/>
    <property type="evidence" value="ECO:0007669"/>
    <property type="project" value="UniProtKB-KW"/>
</dbReference>
<dbReference type="InterPro" id="IPR027603">
    <property type="entry name" value="LIC12162"/>
</dbReference>
<organism evidence="1 2">
    <name type="scientific">Leptospira mayottensis 200901122</name>
    <dbReference type="NCBI Taxonomy" id="1193010"/>
    <lineage>
        <taxon>Bacteria</taxon>
        <taxon>Pseudomonadati</taxon>
        <taxon>Spirochaetota</taxon>
        <taxon>Spirochaetia</taxon>
        <taxon>Leptospirales</taxon>
        <taxon>Leptospiraceae</taxon>
        <taxon>Leptospira</taxon>
    </lineage>
</organism>
<protein>
    <submittedName>
        <fullName evidence="1">Transferase, TIGR04331 family</fullName>
    </submittedName>
</protein>
<dbReference type="NCBIfam" id="TIGR04331">
    <property type="entry name" value="o_ant_LIC12162"/>
    <property type="match status" value="1"/>
</dbReference>
<gene>
    <name evidence="1" type="ORF">LEP1GSC125_2659</name>
</gene>